<comment type="catalytic activity">
    <reaction evidence="3">
        <text>RX + glutathione = an S-substituted glutathione + a halide anion + H(+)</text>
        <dbReference type="Rhea" id="RHEA:16437"/>
        <dbReference type="ChEBI" id="CHEBI:15378"/>
        <dbReference type="ChEBI" id="CHEBI:16042"/>
        <dbReference type="ChEBI" id="CHEBI:17792"/>
        <dbReference type="ChEBI" id="CHEBI:57925"/>
        <dbReference type="ChEBI" id="CHEBI:90779"/>
        <dbReference type="EC" id="2.5.1.18"/>
    </reaction>
</comment>
<name>A0A9P9IM94_9PLEO</name>
<gene>
    <name evidence="7" type="ORF">B0J11DRAFT_419055</name>
</gene>
<organism evidence="7 8">
    <name type="scientific">Dendryphion nanum</name>
    <dbReference type="NCBI Taxonomy" id="256645"/>
    <lineage>
        <taxon>Eukaryota</taxon>
        <taxon>Fungi</taxon>
        <taxon>Dikarya</taxon>
        <taxon>Ascomycota</taxon>
        <taxon>Pezizomycotina</taxon>
        <taxon>Dothideomycetes</taxon>
        <taxon>Pleosporomycetidae</taxon>
        <taxon>Pleosporales</taxon>
        <taxon>Torulaceae</taxon>
        <taxon>Dendryphion</taxon>
    </lineage>
</organism>
<dbReference type="PROSITE" id="PS50404">
    <property type="entry name" value="GST_NTER"/>
    <property type="match status" value="1"/>
</dbReference>
<dbReference type="SUPFAM" id="SSF52833">
    <property type="entry name" value="Thioredoxin-like"/>
    <property type="match status" value="1"/>
</dbReference>
<dbReference type="InterPro" id="IPR010987">
    <property type="entry name" value="Glutathione-S-Trfase_C-like"/>
</dbReference>
<sequence>MPITVYGARQTTRTQRVLFVLEKLEIPYELKHIDLPKHEHRKPEYIAKHHPLARVPAIEDNGTKLFESRAICRYLAAKYPGSLSIPSDPVEIGLFEQAASVEYAYFEPAASRLGWEKIFKKIAIGKEADPAAVAQAERDLGQVLNYYEKLLAERPWLGGDKFGLIDAFNIPYFHFLVHDIPYAKDIESRPHVAAYWEKLSQDPAW</sequence>
<dbReference type="SUPFAM" id="SSF47616">
    <property type="entry name" value="GST C-terminal domain-like"/>
    <property type="match status" value="1"/>
</dbReference>
<dbReference type="Pfam" id="PF00043">
    <property type="entry name" value="GST_C"/>
    <property type="match status" value="1"/>
</dbReference>
<dbReference type="PANTHER" id="PTHR43900">
    <property type="entry name" value="GLUTATHIONE S-TRANSFERASE RHO"/>
    <property type="match status" value="1"/>
</dbReference>
<dbReference type="GO" id="GO:0005737">
    <property type="term" value="C:cytoplasm"/>
    <property type="evidence" value="ECO:0007669"/>
    <property type="project" value="TreeGrafter"/>
</dbReference>
<dbReference type="InterPro" id="IPR004046">
    <property type="entry name" value="GST_C"/>
</dbReference>
<dbReference type="Gene3D" id="1.20.1050.10">
    <property type="match status" value="1"/>
</dbReference>
<dbReference type="EC" id="2.5.1.18" evidence="1"/>
<evidence type="ECO:0000256" key="2">
    <source>
        <dbReference type="ARBA" id="ARBA00022679"/>
    </source>
</evidence>
<evidence type="ECO:0000313" key="7">
    <source>
        <dbReference type="EMBL" id="KAH7125687.1"/>
    </source>
</evidence>
<dbReference type="OrthoDB" id="249703at2759"/>
<proteinExistence type="inferred from homology"/>
<dbReference type="GO" id="GO:0006749">
    <property type="term" value="P:glutathione metabolic process"/>
    <property type="evidence" value="ECO:0007669"/>
    <property type="project" value="TreeGrafter"/>
</dbReference>
<dbReference type="GO" id="GO:0004364">
    <property type="term" value="F:glutathione transferase activity"/>
    <property type="evidence" value="ECO:0007669"/>
    <property type="project" value="UniProtKB-EC"/>
</dbReference>
<feature type="domain" description="GST N-terminal" evidence="5">
    <location>
        <begin position="1"/>
        <end position="83"/>
    </location>
</feature>
<dbReference type="Gene3D" id="3.40.30.10">
    <property type="entry name" value="Glutaredoxin"/>
    <property type="match status" value="1"/>
</dbReference>
<evidence type="ECO:0000259" key="5">
    <source>
        <dbReference type="PROSITE" id="PS50404"/>
    </source>
</evidence>
<dbReference type="InterPro" id="IPR004045">
    <property type="entry name" value="Glutathione_S-Trfase_N"/>
</dbReference>
<evidence type="ECO:0000256" key="4">
    <source>
        <dbReference type="RuleBase" id="RU003494"/>
    </source>
</evidence>
<evidence type="ECO:0000256" key="1">
    <source>
        <dbReference type="ARBA" id="ARBA00012452"/>
    </source>
</evidence>
<comment type="similarity">
    <text evidence="4">Belongs to the GST superfamily.</text>
</comment>
<keyword evidence="2" id="KW-0808">Transferase</keyword>
<accession>A0A9P9IM94</accession>
<dbReference type="PROSITE" id="PS50405">
    <property type="entry name" value="GST_CTER"/>
    <property type="match status" value="1"/>
</dbReference>
<feature type="domain" description="GST C-terminal" evidence="6">
    <location>
        <begin position="88"/>
        <end position="205"/>
    </location>
</feature>
<evidence type="ECO:0000259" key="6">
    <source>
        <dbReference type="PROSITE" id="PS50405"/>
    </source>
</evidence>
<evidence type="ECO:0000256" key="3">
    <source>
        <dbReference type="ARBA" id="ARBA00047960"/>
    </source>
</evidence>
<dbReference type="Pfam" id="PF02798">
    <property type="entry name" value="GST_N"/>
    <property type="match status" value="1"/>
</dbReference>
<comment type="caution">
    <text evidence="7">The sequence shown here is derived from an EMBL/GenBank/DDBJ whole genome shotgun (WGS) entry which is preliminary data.</text>
</comment>
<dbReference type="InterPro" id="IPR036282">
    <property type="entry name" value="Glutathione-S-Trfase_C_sf"/>
</dbReference>
<dbReference type="FunFam" id="3.40.30.10:FF:000016">
    <property type="entry name" value="Glutathione S-transferase F2"/>
    <property type="match status" value="1"/>
</dbReference>
<feature type="non-terminal residue" evidence="7">
    <location>
        <position position="1"/>
    </location>
</feature>
<dbReference type="Proteomes" id="UP000700596">
    <property type="component" value="Unassembled WGS sequence"/>
</dbReference>
<dbReference type="PANTHER" id="PTHR43900:SF3">
    <property type="entry name" value="GLUTATHIONE S-TRANSFERASE RHO"/>
    <property type="match status" value="1"/>
</dbReference>
<evidence type="ECO:0000313" key="8">
    <source>
        <dbReference type="Proteomes" id="UP000700596"/>
    </source>
</evidence>
<dbReference type="EMBL" id="JAGMWT010000007">
    <property type="protein sequence ID" value="KAH7125687.1"/>
    <property type="molecule type" value="Genomic_DNA"/>
</dbReference>
<protein>
    <recommendedName>
        <fullName evidence="1">glutathione transferase</fullName>
        <ecNumber evidence="1">2.5.1.18</ecNumber>
    </recommendedName>
</protein>
<dbReference type="InterPro" id="IPR040079">
    <property type="entry name" value="Glutathione_S-Trfase"/>
</dbReference>
<dbReference type="AlphaFoldDB" id="A0A9P9IM94"/>
<dbReference type="InterPro" id="IPR036249">
    <property type="entry name" value="Thioredoxin-like_sf"/>
</dbReference>
<dbReference type="GO" id="GO:0043295">
    <property type="term" value="F:glutathione binding"/>
    <property type="evidence" value="ECO:0007669"/>
    <property type="project" value="TreeGrafter"/>
</dbReference>
<keyword evidence="8" id="KW-1185">Reference proteome</keyword>
<dbReference type="SFLD" id="SFLDS00019">
    <property type="entry name" value="Glutathione_Transferase_(cytos"/>
    <property type="match status" value="1"/>
</dbReference>
<reference evidence="7" key="1">
    <citation type="journal article" date="2021" name="Nat. Commun.">
        <title>Genetic determinants of endophytism in the Arabidopsis root mycobiome.</title>
        <authorList>
            <person name="Mesny F."/>
            <person name="Miyauchi S."/>
            <person name="Thiergart T."/>
            <person name="Pickel B."/>
            <person name="Atanasova L."/>
            <person name="Karlsson M."/>
            <person name="Huettel B."/>
            <person name="Barry K.W."/>
            <person name="Haridas S."/>
            <person name="Chen C."/>
            <person name="Bauer D."/>
            <person name="Andreopoulos W."/>
            <person name="Pangilinan J."/>
            <person name="LaButti K."/>
            <person name="Riley R."/>
            <person name="Lipzen A."/>
            <person name="Clum A."/>
            <person name="Drula E."/>
            <person name="Henrissat B."/>
            <person name="Kohler A."/>
            <person name="Grigoriev I.V."/>
            <person name="Martin F.M."/>
            <person name="Hacquard S."/>
        </authorList>
    </citation>
    <scope>NUCLEOTIDE SEQUENCE</scope>
    <source>
        <strain evidence="7">MPI-CAGE-CH-0243</strain>
    </source>
</reference>
<dbReference type="SFLD" id="SFLDG00358">
    <property type="entry name" value="Main_(cytGST)"/>
    <property type="match status" value="1"/>
</dbReference>